<evidence type="ECO:0000256" key="1">
    <source>
        <dbReference type="ARBA" id="ARBA00022729"/>
    </source>
</evidence>
<accession>A0ABU6AIE4</accession>
<feature type="signal peptide" evidence="2">
    <location>
        <begin position="1"/>
        <end position="26"/>
    </location>
</feature>
<evidence type="ECO:0000313" key="6">
    <source>
        <dbReference type="Proteomes" id="UP001327093"/>
    </source>
</evidence>
<dbReference type="PANTHER" id="PTHR32208">
    <property type="entry name" value="SECRETED PROTEIN-RELATED"/>
    <property type="match status" value="1"/>
</dbReference>
<dbReference type="InterPro" id="IPR013783">
    <property type="entry name" value="Ig-like_fold"/>
</dbReference>
<comment type="caution">
    <text evidence="5">The sequence shown here is derived from an EMBL/GenBank/DDBJ whole genome shotgun (WGS) entry which is preliminary data.</text>
</comment>
<feature type="domain" description="Glyoxal oxidase N-terminal" evidence="3">
    <location>
        <begin position="194"/>
        <end position="489"/>
    </location>
</feature>
<dbReference type="Pfam" id="PF07250">
    <property type="entry name" value="Glyoxal_oxid_N"/>
    <property type="match status" value="1"/>
</dbReference>
<evidence type="ECO:0000259" key="4">
    <source>
        <dbReference type="Pfam" id="PF09118"/>
    </source>
</evidence>
<feature type="domain" description="Galactose oxidase-like Early set" evidence="4">
    <location>
        <begin position="529"/>
        <end position="624"/>
    </location>
</feature>
<evidence type="ECO:0000256" key="2">
    <source>
        <dbReference type="SAM" id="SignalP"/>
    </source>
</evidence>
<dbReference type="InterPro" id="IPR009880">
    <property type="entry name" value="Glyoxal_oxidase_N"/>
</dbReference>
<dbReference type="InterPro" id="IPR014756">
    <property type="entry name" value="Ig_E-set"/>
</dbReference>
<dbReference type="InterPro" id="IPR011043">
    <property type="entry name" value="Gal_Oxase/kelch_b-propeller"/>
</dbReference>
<name>A0ABU6AIE4_9PSEU</name>
<dbReference type="EMBL" id="JAWLNX010000027">
    <property type="protein sequence ID" value="MEB3371333.1"/>
    <property type="molecule type" value="Genomic_DNA"/>
</dbReference>
<dbReference type="SUPFAM" id="SSF50965">
    <property type="entry name" value="Galactose oxidase, central domain"/>
    <property type="match status" value="1"/>
</dbReference>
<keyword evidence="6" id="KW-1185">Reference proteome</keyword>
<dbReference type="InterPro" id="IPR037293">
    <property type="entry name" value="Gal_Oxidase_central_sf"/>
</dbReference>
<dbReference type="InterPro" id="IPR015202">
    <property type="entry name" value="GO-like_E_set"/>
</dbReference>
<dbReference type="SUPFAM" id="SSF81296">
    <property type="entry name" value="E set domains"/>
    <property type="match status" value="1"/>
</dbReference>
<evidence type="ECO:0000313" key="5">
    <source>
        <dbReference type="EMBL" id="MEB3371333.1"/>
    </source>
</evidence>
<evidence type="ECO:0000259" key="3">
    <source>
        <dbReference type="Pfam" id="PF07250"/>
    </source>
</evidence>
<dbReference type="PANTHER" id="PTHR32208:SF21">
    <property type="entry name" value="LOW QUALITY PROTEIN: ALDEHYDE OXIDASE GLOX-LIKE"/>
    <property type="match status" value="1"/>
</dbReference>
<reference evidence="5 6" key="1">
    <citation type="submission" date="2023-10" db="EMBL/GenBank/DDBJ databases">
        <title>Saccharopolyspora sp. nov., isolated from mangrove soil.</title>
        <authorList>
            <person name="Lu Y."/>
            <person name="Liu W."/>
        </authorList>
    </citation>
    <scope>NUCLEOTIDE SEQUENCE [LARGE SCALE GENOMIC DNA]</scope>
    <source>
        <strain evidence="5 6">S2-29</strain>
    </source>
</reference>
<dbReference type="Pfam" id="PF09118">
    <property type="entry name" value="GO-like_E_set"/>
    <property type="match status" value="1"/>
</dbReference>
<dbReference type="Proteomes" id="UP001327093">
    <property type="component" value="Unassembled WGS sequence"/>
</dbReference>
<dbReference type="CDD" id="cd02851">
    <property type="entry name" value="E_set_GO_C"/>
    <property type="match status" value="1"/>
</dbReference>
<proteinExistence type="predicted"/>
<gene>
    <name evidence="5" type="ORF">R4I43_28395</name>
</gene>
<feature type="chain" id="PRO_5047102234" evidence="2">
    <location>
        <begin position="27"/>
        <end position="632"/>
    </location>
</feature>
<dbReference type="Gene3D" id="2.130.10.80">
    <property type="entry name" value="Galactose oxidase/kelch, beta-propeller"/>
    <property type="match status" value="1"/>
</dbReference>
<keyword evidence="1 2" id="KW-0732">Signal</keyword>
<dbReference type="Gene3D" id="2.60.40.10">
    <property type="entry name" value="Immunoglobulins"/>
    <property type="match status" value="1"/>
</dbReference>
<sequence>MRRSFAVAAVTLVTAGTLPFIVPASAETSYPEDIGAFGVVFADPSGHECAEAHDTSEERCKPTAVSLAVLPNGKILYWDGIEGMNHVGLNVVLELGQKAMGDQARVMDLSGPEPSWSVPRPEDTSANPGGYDENAEYLPLIPHDNENKANDGNLFCAAHVFLPDGRLLINGGTAYYAEPSIPGTGYGVLEPAGIKNTRIFDPKTNTFEPAADMSYGRWYPSTVTLPSGKALTVSGVRKLVKPIYPDSPVADWMTNVRQTETYDPATGTWTKNPSTADKSLPLYPRIHLLPNGKVYYDAAGQAFNPMGEAYDEATWNMTSVYDPAKQSWKNLGVPVINGAPAGFRGSGFSVMLTLKPDQDGKYNSANVLSGGGVLGMTPGTYLGSNSATLNTIDTANDDKFSSKSVEPMHHPRWYANAVVLPDGKVFVANGANVDEDVSPGLGFPIRDTEIFDPETGKWTTTAAQTQGRTYHTTATLLPDGRVMLGGHAPFPLMFGPQNNMLHDAVGTSRNTTDPSFQIFSPPYLHWGERPEITAAPADVVNGGTMKVVVDSPTDVSSVRMVRSPSMTHLVDPDQRTVELAVVERSGNTLTLAVPDNAVLPPGPYMLFANRDSERGEIPSVSRPVLVGSGSRG</sequence>
<protein>
    <submittedName>
        <fullName evidence="5">Galactose oxidase-like domain-containing protein</fullName>
    </submittedName>
</protein>
<organism evidence="5 6">
    <name type="scientific">Saccharopolyspora mangrovi</name>
    <dbReference type="NCBI Taxonomy" id="3082379"/>
    <lineage>
        <taxon>Bacteria</taxon>
        <taxon>Bacillati</taxon>
        <taxon>Actinomycetota</taxon>
        <taxon>Actinomycetes</taxon>
        <taxon>Pseudonocardiales</taxon>
        <taxon>Pseudonocardiaceae</taxon>
        <taxon>Saccharopolyspora</taxon>
    </lineage>
</organism>